<protein>
    <submittedName>
        <fullName evidence="3">Uncharacterized protein</fullName>
    </submittedName>
</protein>
<feature type="compositionally biased region" description="Polar residues" evidence="1">
    <location>
        <begin position="102"/>
        <end position="124"/>
    </location>
</feature>
<sequence>MKRHTFEPGRLIAGAAALAVGVGYALDAAGTWDPPPFALLPALGVGLVLAALITAVTHAMRRRRNRARRIEAAASTPSPEELAMAWHRRAHAAAYAPRAERSTNGTGSTAEAVSTARPASTAQPKPTLRADDTDPTTTDRPDTDPANTRSADTGPTGTGPTTLADSTSPDLTTSRTDIRPDRSLDRAPDPDPDSGQGPDGG</sequence>
<dbReference type="AlphaFoldDB" id="A0A7H8N7U5"/>
<feature type="compositionally biased region" description="Basic and acidic residues" evidence="1">
    <location>
        <begin position="128"/>
        <end position="143"/>
    </location>
</feature>
<dbReference type="EMBL" id="CP054929">
    <property type="protein sequence ID" value="QKW50396.1"/>
    <property type="molecule type" value="Genomic_DNA"/>
</dbReference>
<evidence type="ECO:0000256" key="2">
    <source>
        <dbReference type="SAM" id="Phobius"/>
    </source>
</evidence>
<keyword evidence="4" id="KW-1185">Reference proteome</keyword>
<gene>
    <name evidence="3" type="ORF">HUT08_13610</name>
</gene>
<evidence type="ECO:0000256" key="1">
    <source>
        <dbReference type="SAM" id="MobiDB-lite"/>
    </source>
</evidence>
<reference evidence="3 4" key="1">
    <citation type="submission" date="2020-06" db="EMBL/GenBank/DDBJ databases">
        <title>Genome mining for natural products.</title>
        <authorList>
            <person name="Zhang B."/>
            <person name="Shi J."/>
            <person name="Ge H."/>
        </authorList>
    </citation>
    <scope>NUCLEOTIDE SEQUENCE [LARGE SCALE GENOMIC DNA]</scope>
    <source>
        <strain evidence="3 4">NA00687</strain>
    </source>
</reference>
<keyword evidence="2" id="KW-0812">Transmembrane</keyword>
<evidence type="ECO:0000313" key="3">
    <source>
        <dbReference type="EMBL" id="QKW50396.1"/>
    </source>
</evidence>
<organism evidence="3 4">
    <name type="scientific">Streptomyces buecherae</name>
    <dbReference type="NCBI Taxonomy" id="2763006"/>
    <lineage>
        <taxon>Bacteria</taxon>
        <taxon>Bacillati</taxon>
        <taxon>Actinomycetota</taxon>
        <taxon>Actinomycetes</taxon>
        <taxon>Kitasatosporales</taxon>
        <taxon>Streptomycetaceae</taxon>
        <taxon>Streptomyces</taxon>
    </lineage>
</organism>
<feature type="compositionally biased region" description="Polar residues" evidence="1">
    <location>
        <begin position="163"/>
        <end position="175"/>
    </location>
</feature>
<feature type="compositionally biased region" description="Low complexity" evidence="1">
    <location>
        <begin position="153"/>
        <end position="162"/>
    </location>
</feature>
<proteinExistence type="predicted"/>
<accession>A0A7H8N7U5</accession>
<feature type="region of interest" description="Disordered" evidence="1">
    <location>
        <begin position="93"/>
        <end position="201"/>
    </location>
</feature>
<feature type="transmembrane region" description="Helical" evidence="2">
    <location>
        <begin position="37"/>
        <end position="60"/>
    </location>
</feature>
<feature type="compositionally biased region" description="Basic and acidic residues" evidence="1">
    <location>
        <begin position="176"/>
        <end position="189"/>
    </location>
</feature>
<dbReference type="RefSeq" id="WP_176162132.1">
    <property type="nucleotide sequence ID" value="NZ_CP054929.1"/>
</dbReference>
<dbReference type="Proteomes" id="UP000509303">
    <property type="component" value="Chromosome"/>
</dbReference>
<keyword evidence="2" id="KW-0472">Membrane</keyword>
<keyword evidence="2" id="KW-1133">Transmembrane helix</keyword>
<name>A0A7H8N7U5_9ACTN</name>
<evidence type="ECO:0000313" key="4">
    <source>
        <dbReference type="Proteomes" id="UP000509303"/>
    </source>
</evidence>